<feature type="non-terminal residue" evidence="2">
    <location>
        <position position="1"/>
    </location>
</feature>
<comment type="caution">
    <text evidence="2">The sequence shown here is derived from an EMBL/GenBank/DDBJ whole genome shotgun (WGS) entry which is preliminary data.</text>
</comment>
<feature type="non-terminal residue" evidence="2">
    <location>
        <position position="240"/>
    </location>
</feature>
<dbReference type="EMBL" id="BARV01011645">
    <property type="protein sequence ID" value="GAI10466.1"/>
    <property type="molecule type" value="Genomic_DNA"/>
</dbReference>
<feature type="domain" description="Probable transposase IS891/IS1136/IS1341" evidence="1">
    <location>
        <begin position="134"/>
        <end position="236"/>
    </location>
</feature>
<reference evidence="2" key="1">
    <citation type="journal article" date="2014" name="Front. Microbiol.">
        <title>High frequency of phylogenetically diverse reductive dehalogenase-homologous genes in deep subseafloor sedimentary metagenomes.</title>
        <authorList>
            <person name="Kawai M."/>
            <person name="Futagami T."/>
            <person name="Toyoda A."/>
            <person name="Takaki Y."/>
            <person name="Nishi S."/>
            <person name="Hori S."/>
            <person name="Arai W."/>
            <person name="Tsubouchi T."/>
            <person name="Morono Y."/>
            <person name="Uchiyama I."/>
            <person name="Ito T."/>
            <person name="Fujiyama A."/>
            <person name="Inagaki F."/>
            <person name="Takami H."/>
        </authorList>
    </citation>
    <scope>NUCLEOTIDE SEQUENCE</scope>
    <source>
        <strain evidence="2">Expedition CK06-06</strain>
    </source>
</reference>
<dbReference type="Pfam" id="PF01385">
    <property type="entry name" value="OrfB_IS605"/>
    <property type="match status" value="1"/>
</dbReference>
<accession>X1LXH6</accession>
<organism evidence="2">
    <name type="scientific">marine sediment metagenome</name>
    <dbReference type="NCBI Taxonomy" id="412755"/>
    <lineage>
        <taxon>unclassified sequences</taxon>
        <taxon>metagenomes</taxon>
        <taxon>ecological metagenomes</taxon>
    </lineage>
</organism>
<dbReference type="AlphaFoldDB" id="X1LXH6"/>
<proteinExistence type="predicted"/>
<gene>
    <name evidence="2" type="ORF">S06H3_21975</name>
</gene>
<evidence type="ECO:0000313" key="2">
    <source>
        <dbReference type="EMBL" id="GAI10466.1"/>
    </source>
</evidence>
<sequence>RPNKTSHSQLYSYLKKKTTIPSSVLNEAVRLIRSRWITFCKQRKQHIKTSIPHFKNTVAIGFNNQNWSVRKDGCKYSIGFPINGSKPYFELALSDRQKDTLDRLSTAQIKIGNGQLLERKNKWYFVATLNFSESEQTTGDNIVGVDLGLNNIAVCYDKEQGKTKFYSGKEIRFHRTRYASRRKSLGKVKKLDCIRKSRTKERRWMKDFNHKLSRRIINFALKVKTGIIHLENLKNIRTTA</sequence>
<protein>
    <recommendedName>
        <fullName evidence="1">Probable transposase IS891/IS1136/IS1341 domain-containing protein</fullName>
    </recommendedName>
</protein>
<evidence type="ECO:0000259" key="1">
    <source>
        <dbReference type="Pfam" id="PF01385"/>
    </source>
</evidence>
<name>X1LXH6_9ZZZZ</name>
<dbReference type="InterPro" id="IPR001959">
    <property type="entry name" value="Transposase"/>
</dbReference>